<dbReference type="InterPro" id="IPR005135">
    <property type="entry name" value="Endo/exonuclease/phosphatase"/>
</dbReference>
<dbReference type="InterPro" id="IPR036691">
    <property type="entry name" value="Endo/exonu/phosph_ase_sf"/>
</dbReference>
<evidence type="ECO:0000313" key="3">
    <source>
        <dbReference type="Proteomes" id="UP001280121"/>
    </source>
</evidence>
<dbReference type="Proteomes" id="UP001280121">
    <property type="component" value="Unassembled WGS sequence"/>
</dbReference>
<evidence type="ECO:0000313" key="2">
    <source>
        <dbReference type="EMBL" id="KAK2637510.1"/>
    </source>
</evidence>
<accession>A0AAD9TL50</accession>
<dbReference type="PANTHER" id="PTHR33710:SF64">
    <property type="entry name" value="ENDONUCLEASE_EXONUCLEASE_PHOSPHATASE DOMAIN-CONTAINING PROTEIN"/>
    <property type="match status" value="1"/>
</dbReference>
<dbReference type="AlphaFoldDB" id="A0AAD9TL50"/>
<name>A0AAD9TL50_9ROSI</name>
<reference evidence="2" key="1">
    <citation type="journal article" date="2023" name="Plant J.">
        <title>Genome sequences and population genomics provide insights into the demographic history, inbreeding, and mutation load of two 'living fossil' tree species of Dipteronia.</title>
        <authorList>
            <person name="Feng Y."/>
            <person name="Comes H.P."/>
            <person name="Chen J."/>
            <person name="Zhu S."/>
            <person name="Lu R."/>
            <person name="Zhang X."/>
            <person name="Li P."/>
            <person name="Qiu J."/>
            <person name="Olsen K.M."/>
            <person name="Qiu Y."/>
        </authorList>
    </citation>
    <scope>NUCLEOTIDE SEQUENCE</scope>
    <source>
        <strain evidence="2">KIB01</strain>
    </source>
</reference>
<proteinExistence type="predicted"/>
<dbReference type="Pfam" id="PF03372">
    <property type="entry name" value="Exo_endo_phos"/>
    <property type="match status" value="1"/>
</dbReference>
<organism evidence="2 3">
    <name type="scientific">Dipteronia dyeriana</name>
    <dbReference type="NCBI Taxonomy" id="168575"/>
    <lineage>
        <taxon>Eukaryota</taxon>
        <taxon>Viridiplantae</taxon>
        <taxon>Streptophyta</taxon>
        <taxon>Embryophyta</taxon>
        <taxon>Tracheophyta</taxon>
        <taxon>Spermatophyta</taxon>
        <taxon>Magnoliopsida</taxon>
        <taxon>eudicotyledons</taxon>
        <taxon>Gunneridae</taxon>
        <taxon>Pentapetalae</taxon>
        <taxon>rosids</taxon>
        <taxon>malvids</taxon>
        <taxon>Sapindales</taxon>
        <taxon>Sapindaceae</taxon>
        <taxon>Hippocastanoideae</taxon>
        <taxon>Acereae</taxon>
        <taxon>Dipteronia</taxon>
    </lineage>
</organism>
<dbReference type="SUPFAM" id="SSF56219">
    <property type="entry name" value="DNase I-like"/>
    <property type="match status" value="1"/>
</dbReference>
<dbReference type="PANTHER" id="PTHR33710">
    <property type="entry name" value="BNAC02G09200D PROTEIN"/>
    <property type="match status" value="1"/>
</dbReference>
<protein>
    <recommendedName>
        <fullName evidence="1">Endonuclease/exonuclease/phosphatase domain-containing protein</fullName>
    </recommendedName>
</protein>
<feature type="domain" description="Endonuclease/exonuclease/phosphatase" evidence="1">
    <location>
        <begin position="2"/>
        <end position="147"/>
    </location>
</feature>
<evidence type="ECO:0000259" key="1">
    <source>
        <dbReference type="Pfam" id="PF03372"/>
    </source>
</evidence>
<keyword evidence="3" id="KW-1185">Reference proteome</keyword>
<sequence length="192" mass="21730">MVRKAVLRFKPIVLFVQETKLSSFDSGVIRSLYGNLLSIGIGVEADGASRANVEGERKVLWDYMVETQNSISLPWCIGGDFNLILDPMERKGIGCHLGSIRNFSNFVLRAKVVDIPMVGSPFTWSNYRQEASWARLDYFLLSPEFLLWFPNLLQIGLARSLLDHNATLIGERSLDWGPKLFRFSMVGLRTKS</sequence>
<dbReference type="EMBL" id="JANJYI010000009">
    <property type="protein sequence ID" value="KAK2637510.1"/>
    <property type="molecule type" value="Genomic_DNA"/>
</dbReference>
<dbReference type="GO" id="GO:0003824">
    <property type="term" value="F:catalytic activity"/>
    <property type="evidence" value="ECO:0007669"/>
    <property type="project" value="InterPro"/>
</dbReference>
<dbReference type="Gene3D" id="3.60.10.10">
    <property type="entry name" value="Endonuclease/exonuclease/phosphatase"/>
    <property type="match status" value="1"/>
</dbReference>
<comment type="caution">
    <text evidence="2">The sequence shown here is derived from an EMBL/GenBank/DDBJ whole genome shotgun (WGS) entry which is preliminary data.</text>
</comment>
<gene>
    <name evidence="2" type="ORF">Ddye_032302</name>
</gene>